<sequence length="122" mass="13412">MARRSQGSPAAAVVGLLLVIGLVLVVVKWLLITAAILAVPFGLWWVWDRTRQQRDRRERDAVAARRRDVESRAVLDAAGGCGWCGMATGHRDHRTGARVTPRAYHHHEIEQALAALPAGYSP</sequence>
<dbReference type="EMBL" id="BAABHO010000031">
    <property type="protein sequence ID" value="GAA4797606.1"/>
    <property type="molecule type" value="Genomic_DNA"/>
</dbReference>
<evidence type="ECO:0000313" key="2">
    <source>
        <dbReference type="EMBL" id="GAA4797606.1"/>
    </source>
</evidence>
<keyword evidence="1" id="KW-0812">Transmembrane</keyword>
<dbReference type="RefSeq" id="WP_345418385.1">
    <property type="nucleotide sequence ID" value="NZ_BAABHO010000031.1"/>
</dbReference>
<organism evidence="2 3">
    <name type="scientific">Actinomycetospora chlora</name>
    <dbReference type="NCBI Taxonomy" id="663608"/>
    <lineage>
        <taxon>Bacteria</taxon>
        <taxon>Bacillati</taxon>
        <taxon>Actinomycetota</taxon>
        <taxon>Actinomycetes</taxon>
        <taxon>Pseudonocardiales</taxon>
        <taxon>Pseudonocardiaceae</taxon>
        <taxon>Actinomycetospora</taxon>
    </lineage>
</organism>
<proteinExistence type="predicted"/>
<accession>A0ABP9BRM4</accession>
<keyword evidence="1" id="KW-0472">Membrane</keyword>
<feature type="transmembrane region" description="Helical" evidence="1">
    <location>
        <begin position="7"/>
        <end position="24"/>
    </location>
</feature>
<dbReference type="Proteomes" id="UP001500928">
    <property type="component" value="Unassembled WGS sequence"/>
</dbReference>
<reference evidence="3" key="1">
    <citation type="journal article" date="2019" name="Int. J. Syst. Evol. Microbiol.">
        <title>The Global Catalogue of Microorganisms (GCM) 10K type strain sequencing project: providing services to taxonomists for standard genome sequencing and annotation.</title>
        <authorList>
            <consortium name="The Broad Institute Genomics Platform"/>
            <consortium name="The Broad Institute Genome Sequencing Center for Infectious Disease"/>
            <person name="Wu L."/>
            <person name="Ma J."/>
        </authorList>
    </citation>
    <scope>NUCLEOTIDE SEQUENCE [LARGE SCALE GENOMIC DNA]</scope>
    <source>
        <strain evidence="3">JCM 17979</strain>
    </source>
</reference>
<name>A0ABP9BRM4_9PSEU</name>
<gene>
    <name evidence="2" type="ORF">GCM10023200_37300</name>
</gene>
<keyword evidence="3" id="KW-1185">Reference proteome</keyword>
<evidence type="ECO:0000256" key="1">
    <source>
        <dbReference type="SAM" id="Phobius"/>
    </source>
</evidence>
<keyword evidence="1" id="KW-1133">Transmembrane helix</keyword>
<protein>
    <submittedName>
        <fullName evidence="2">Uncharacterized protein</fullName>
    </submittedName>
</protein>
<evidence type="ECO:0000313" key="3">
    <source>
        <dbReference type="Proteomes" id="UP001500928"/>
    </source>
</evidence>
<feature type="transmembrane region" description="Helical" evidence="1">
    <location>
        <begin position="30"/>
        <end position="47"/>
    </location>
</feature>
<comment type="caution">
    <text evidence="2">The sequence shown here is derived from an EMBL/GenBank/DDBJ whole genome shotgun (WGS) entry which is preliminary data.</text>
</comment>